<dbReference type="FunFam" id="3.30.1360.60:FF:000001">
    <property type="entry name" value="PTS system glucose-specific IIBC component PtsG"/>
    <property type="match status" value="1"/>
</dbReference>
<evidence type="ECO:0000313" key="15">
    <source>
        <dbReference type="EMBL" id="SQB10831.1"/>
    </source>
</evidence>
<dbReference type="SUPFAM" id="SSF55604">
    <property type="entry name" value="Glucose permease domain IIB"/>
    <property type="match status" value="1"/>
</dbReference>
<dbReference type="InterPro" id="IPR050558">
    <property type="entry name" value="PTS_Sugar-Specific_Components"/>
</dbReference>
<keyword evidence="9" id="KW-1133">Transmembrane helix</keyword>
<evidence type="ECO:0000256" key="9">
    <source>
        <dbReference type="ARBA" id="ARBA00022989"/>
    </source>
</evidence>
<dbReference type="GO" id="GO:0009401">
    <property type="term" value="P:phosphoenolpyruvate-dependent sugar phosphotransferase system"/>
    <property type="evidence" value="ECO:0007669"/>
    <property type="project" value="UniProtKB-KW"/>
</dbReference>
<protein>
    <submittedName>
        <fullName evidence="14">PTS system transporter subunit IIABC</fullName>
    </submittedName>
</protein>
<dbReference type="PROSITE" id="PS01035">
    <property type="entry name" value="PTS_EIIB_TYPE_1_CYS"/>
    <property type="match status" value="1"/>
</dbReference>
<evidence type="ECO:0000313" key="17">
    <source>
        <dbReference type="Proteomes" id="UP000251853"/>
    </source>
</evidence>
<dbReference type="Gene3D" id="3.30.1360.60">
    <property type="entry name" value="Glucose permease domain IIB"/>
    <property type="match status" value="1"/>
</dbReference>
<keyword evidence="5" id="KW-0808">Transferase</keyword>
<evidence type="ECO:0000256" key="10">
    <source>
        <dbReference type="ARBA" id="ARBA00023136"/>
    </source>
</evidence>
<evidence type="ECO:0000256" key="12">
    <source>
        <dbReference type="SAM" id="MobiDB-lite"/>
    </source>
</evidence>
<dbReference type="Pfam" id="PF00367">
    <property type="entry name" value="PTS_EIIB"/>
    <property type="match status" value="1"/>
</dbReference>
<gene>
    <name evidence="14" type="primary">bglF_4</name>
    <name evidence="15" type="synonym">bglF_1</name>
    <name evidence="14" type="ORF">ERS852480_04806</name>
    <name evidence="15" type="ORF">NCTC11224_02171</name>
</gene>
<keyword evidence="8" id="KW-0418">Kinase</keyword>
<dbReference type="GO" id="GO:0005886">
    <property type="term" value="C:plasma membrane"/>
    <property type="evidence" value="ECO:0007669"/>
    <property type="project" value="UniProtKB-SubCell"/>
</dbReference>
<dbReference type="CDD" id="cd00212">
    <property type="entry name" value="PTS_IIB_glc"/>
    <property type="match status" value="1"/>
</dbReference>
<evidence type="ECO:0000256" key="7">
    <source>
        <dbReference type="ARBA" id="ARBA00022692"/>
    </source>
</evidence>
<dbReference type="PROSITE" id="PS51098">
    <property type="entry name" value="PTS_EIIB_TYPE_1"/>
    <property type="match status" value="1"/>
</dbReference>
<keyword evidence="2" id="KW-0813">Transport</keyword>
<dbReference type="GO" id="GO:0016301">
    <property type="term" value="F:kinase activity"/>
    <property type="evidence" value="ECO:0007669"/>
    <property type="project" value="UniProtKB-KW"/>
</dbReference>
<dbReference type="PANTHER" id="PTHR30175">
    <property type="entry name" value="PHOSPHOTRANSFERASE SYSTEM TRANSPORT PROTEIN"/>
    <property type="match status" value="1"/>
</dbReference>
<keyword evidence="4" id="KW-0762">Sugar transport</keyword>
<evidence type="ECO:0000313" key="14">
    <source>
        <dbReference type="EMBL" id="CUQ08068.1"/>
    </source>
</evidence>
<evidence type="ECO:0000256" key="3">
    <source>
        <dbReference type="ARBA" id="ARBA00022475"/>
    </source>
</evidence>
<proteinExistence type="predicted"/>
<evidence type="ECO:0000313" key="16">
    <source>
        <dbReference type="Proteomes" id="UP000095512"/>
    </source>
</evidence>
<dbReference type="InterPro" id="IPR001996">
    <property type="entry name" value="PTS_IIB_1"/>
</dbReference>
<dbReference type="RefSeq" id="WP_225537502.1">
    <property type="nucleotide sequence ID" value="NZ_CATYWZ010000116.1"/>
</dbReference>
<name>A0A174TJP9_9FIRM</name>
<evidence type="ECO:0000256" key="2">
    <source>
        <dbReference type="ARBA" id="ARBA00022448"/>
    </source>
</evidence>
<dbReference type="InterPro" id="IPR018113">
    <property type="entry name" value="PTrfase_EIIB_Cys"/>
</dbReference>
<organism evidence="14 16">
    <name type="scientific">Enterocloster clostridioformis</name>
    <dbReference type="NCBI Taxonomy" id="1531"/>
    <lineage>
        <taxon>Bacteria</taxon>
        <taxon>Bacillati</taxon>
        <taxon>Bacillota</taxon>
        <taxon>Clostridia</taxon>
        <taxon>Lachnospirales</taxon>
        <taxon>Lachnospiraceae</taxon>
        <taxon>Enterocloster</taxon>
    </lineage>
</organism>
<evidence type="ECO:0000256" key="6">
    <source>
        <dbReference type="ARBA" id="ARBA00022683"/>
    </source>
</evidence>
<dbReference type="Proteomes" id="UP000251853">
    <property type="component" value="Unassembled WGS sequence"/>
</dbReference>
<reference evidence="14 16" key="1">
    <citation type="submission" date="2015-09" db="EMBL/GenBank/DDBJ databases">
        <authorList>
            <consortium name="Pathogen Informatics"/>
        </authorList>
    </citation>
    <scope>NUCLEOTIDE SEQUENCE [LARGE SCALE GENOMIC DNA]</scope>
    <source>
        <strain evidence="14 16">2789STDY5834865</strain>
    </source>
</reference>
<keyword evidence="7" id="KW-0812">Transmembrane</keyword>
<evidence type="ECO:0000256" key="4">
    <source>
        <dbReference type="ARBA" id="ARBA00022597"/>
    </source>
</evidence>
<dbReference type="AlphaFoldDB" id="A0A174TJP9"/>
<dbReference type="Proteomes" id="UP000095512">
    <property type="component" value="Unassembled WGS sequence"/>
</dbReference>
<feature type="active site" description="Phosphocysteine intermediate; for EIIB activity" evidence="11">
    <location>
        <position position="26"/>
    </location>
</feature>
<accession>A0A174TJP9</accession>
<sequence>MNYQKTSDEILSHKGGAENIKEVTHCFTRLRFTLREPEKADRGRIERVEGVIAVVESSGQLQVAVGTEVGPVYDMMKKMDGTERKTGKEGEPVYHKDRKGRWTHTGSYDAVQKQGPKGGGGISISFFGAAIMTFLL</sequence>
<feature type="domain" description="PTS EIIB type-1" evidence="13">
    <location>
        <begin position="4"/>
        <end position="86"/>
    </location>
</feature>
<dbReference type="EMBL" id="UAVW01000009">
    <property type="protein sequence ID" value="SQB10831.1"/>
    <property type="molecule type" value="Genomic_DNA"/>
</dbReference>
<evidence type="ECO:0000256" key="5">
    <source>
        <dbReference type="ARBA" id="ARBA00022679"/>
    </source>
</evidence>
<dbReference type="GO" id="GO:0008982">
    <property type="term" value="F:protein-N(PI)-phosphohistidine-sugar phosphotransferase activity"/>
    <property type="evidence" value="ECO:0007669"/>
    <property type="project" value="InterPro"/>
</dbReference>
<evidence type="ECO:0000256" key="8">
    <source>
        <dbReference type="ARBA" id="ARBA00022777"/>
    </source>
</evidence>
<keyword evidence="3" id="KW-1003">Cell membrane</keyword>
<dbReference type="EMBL" id="CZAB01000083">
    <property type="protein sequence ID" value="CUQ08068.1"/>
    <property type="molecule type" value="Genomic_DNA"/>
</dbReference>
<dbReference type="PANTHER" id="PTHR30175:SF1">
    <property type="entry name" value="PTS SYSTEM ARBUTIN-, CELLOBIOSE-, AND SALICIN-SPECIFIC EIIBC COMPONENT-RELATED"/>
    <property type="match status" value="1"/>
</dbReference>
<keyword evidence="10" id="KW-0472">Membrane</keyword>
<keyword evidence="17" id="KW-1185">Reference proteome</keyword>
<reference evidence="15 17" key="2">
    <citation type="submission" date="2018-06" db="EMBL/GenBank/DDBJ databases">
        <authorList>
            <consortium name="Pathogen Informatics"/>
            <person name="Doyle S."/>
        </authorList>
    </citation>
    <scope>NUCLEOTIDE SEQUENCE [LARGE SCALE GENOMIC DNA]</scope>
    <source>
        <strain evidence="15 17">NCTC11224</strain>
    </source>
</reference>
<comment type="subcellular location">
    <subcellularLocation>
        <location evidence="1">Cell membrane</location>
        <topology evidence="1">Multi-pass membrane protein</topology>
    </subcellularLocation>
</comment>
<keyword evidence="6" id="KW-0598">Phosphotransferase system</keyword>
<feature type="region of interest" description="Disordered" evidence="12">
    <location>
        <begin position="80"/>
        <end position="114"/>
    </location>
</feature>
<evidence type="ECO:0000256" key="1">
    <source>
        <dbReference type="ARBA" id="ARBA00004651"/>
    </source>
</evidence>
<evidence type="ECO:0000256" key="11">
    <source>
        <dbReference type="PROSITE-ProRule" id="PRU00421"/>
    </source>
</evidence>
<evidence type="ECO:0000259" key="13">
    <source>
        <dbReference type="PROSITE" id="PS51098"/>
    </source>
</evidence>
<feature type="compositionally biased region" description="Basic and acidic residues" evidence="12">
    <location>
        <begin position="80"/>
        <end position="95"/>
    </location>
</feature>
<dbReference type="InterPro" id="IPR036878">
    <property type="entry name" value="Glu_permease_IIB"/>
</dbReference>
<dbReference type="GO" id="GO:0090563">
    <property type="term" value="F:protein-phosphocysteine-sugar phosphotransferase activity"/>
    <property type="evidence" value="ECO:0007669"/>
    <property type="project" value="TreeGrafter"/>
</dbReference>